<evidence type="ECO:0000259" key="3">
    <source>
        <dbReference type="SMART" id="SM00092"/>
    </source>
</evidence>
<dbReference type="OMA" id="KQPPTSC"/>
<dbReference type="InParanoid" id="F7A280"/>
<evidence type="ECO:0000313" key="5">
    <source>
        <dbReference type="Proteomes" id="UP000002280"/>
    </source>
</evidence>
<keyword evidence="2" id="KW-0732">Signal</keyword>
<dbReference type="FunCoup" id="F7A280">
    <property type="interactions" value="2"/>
</dbReference>
<dbReference type="GO" id="GO:0003676">
    <property type="term" value="F:nucleic acid binding"/>
    <property type="evidence" value="ECO:0007669"/>
    <property type="project" value="InterPro"/>
</dbReference>
<dbReference type="Proteomes" id="UP000002280">
    <property type="component" value="Chromosome 1"/>
</dbReference>
<evidence type="ECO:0000313" key="4">
    <source>
        <dbReference type="Ensembl" id="ENSMODP00000006404.2"/>
    </source>
</evidence>
<dbReference type="AlphaFoldDB" id="F7A280"/>
<accession>F7A280</accession>
<dbReference type="SUPFAM" id="SSF54076">
    <property type="entry name" value="RNase A-like"/>
    <property type="match status" value="1"/>
</dbReference>
<reference evidence="4" key="2">
    <citation type="submission" date="2025-08" db="UniProtKB">
        <authorList>
            <consortium name="Ensembl"/>
        </authorList>
    </citation>
    <scope>IDENTIFICATION</scope>
</reference>
<comment type="similarity">
    <text evidence="1">Belongs to the pancreatic ribonuclease family.</text>
</comment>
<feature type="domain" description="Ribonuclease A-domain" evidence="3">
    <location>
        <begin position="24"/>
        <end position="153"/>
    </location>
</feature>
<dbReference type="STRING" id="13616.ENSMODP00000006404"/>
<dbReference type="HOGENOM" id="CLU_1685971_0_0_1"/>
<sequence>KMVLVRILVLQLLLVPALTFLSFTSKEAENFRAVNIDFPKVNFSKGFQGYCNGLMSYVRGRQKLLKNCPNVHYVLHAPWEKVKISCHKTDSFCEDFNEYCSLSQDVFPITTCSRVKETPPTTCLYNETTSTQRVYLLCSRKYNAKPIHIVGLF</sequence>
<dbReference type="InterPro" id="IPR036816">
    <property type="entry name" value="RNaseA-like_dom_sf"/>
</dbReference>
<keyword evidence="5" id="KW-1185">Reference proteome</keyword>
<reference evidence="4" key="3">
    <citation type="submission" date="2025-09" db="UniProtKB">
        <authorList>
            <consortium name="Ensembl"/>
        </authorList>
    </citation>
    <scope>IDENTIFICATION</scope>
</reference>
<dbReference type="GeneTree" id="ENSGT00390000015830"/>
<dbReference type="PANTHER" id="PTHR11437">
    <property type="entry name" value="RIBONUCLEASE"/>
    <property type="match status" value="1"/>
</dbReference>
<reference evidence="4 5" key="1">
    <citation type="journal article" date="2007" name="Nature">
        <title>Genome of the marsupial Monodelphis domestica reveals innovation in non-coding sequences.</title>
        <authorList>
            <person name="Mikkelsen T.S."/>
            <person name="Wakefield M.J."/>
            <person name="Aken B."/>
            <person name="Amemiya C.T."/>
            <person name="Chang J.L."/>
            <person name="Duke S."/>
            <person name="Garber M."/>
            <person name="Gentles A.J."/>
            <person name="Goodstadt L."/>
            <person name="Heger A."/>
            <person name="Jurka J."/>
            <person name="Kamal M."/>
            <person name="Mauceli E."/>
            <person name="Searle S.M."/>
            <person name="Sharpe T."/>
            <person name="Baker M.L."/>
            <person name="Batzer M.A."/>
            <person name="Benos P.V."/>
            <person name="Belov K."/>
            <person name="Clamp M."/>
            <person name="Cook A."/>
            <person name="Cuff J."/>
            <person name="Das R."/>
            <person name="Davidow L."/>
            <person name="Deakin J.E."/>
            <person name="Fazzari M.J."/>
            <person name="Glass J.L."/>
            <person name="Grabherr M."/>
            <person name="Greally J.M."/>
            <person name="Gu W."/>
            <person name="Hore T.A."/>
            <person name="Huttley G.A."/>
            <person name="Kleber M."/>
            <person name="Jirtle R.L."/>
            <person name="Koina E."/>
            <person name="Lee J.T."/>
            <person name="Mahony S."/>
            <person name="Marra M.A."/>
            <person name="Miller R.D."/>
            <person name="Nicholls R.D."/>
            <person name="Oda M."/>
            <person name="Papenfuss A.T."/>
            <person name="Parra Z.E."/>
            <person name="Pollock D.D."/>
            <person name="Ray D.A."/>
            <person name="Schein J.E."/>
            <person name="Speed T.P."/>
            <person name="Thompson K."/>
            <person name="VandeBerg J.L."/>
            <person name="Wade C.M."/>
            <person name="Walker J.A."/>
            <person name="Waters P.D."/>
            <person name="Webber C."/>
            <person name="Weidman J.R."/>
            <person name="Xie X."/>
            <person name="Zody M.C."/>
            <person name="Baldwin J."/>
            <person name="Abdouelleil A."/>
            <person name="Abdulkadir J."/>
            <person name="Abebe A."/>
            <person name="Abera B."/>
            <person name="Abreu J."/>
            <person name="Acer S.C."/>
            <person name="Aftuck L."/>
            <person name="Alexander A."/>
            <person name="An P."/>
            <person name="Anderson E."/>
            <person name="Anderson S."/>
            <person name="Arachi H."/>
            <person name="Azer M."/>
            <person name="Bachantsang P."/>
            <person name="Barry A."/>
            <person name="Bayul T."/>
            <person name="Berlin A."/>
            <person name="Bessette D."/>
            <person name="Bloom T."/>
            <person name="Bloom T."/>
            <person name="Boguslavskiy L."/>
            <person name="Bonnet C."/>
            <person name="Boukhgalter B."/>
            <person name="Bourzgui I."/>
            <person name="Brown A."/>
            <person name="Cahill P."/>
            <person name="Channer S."/>
            <person name="Cheshatsang Y."/>
            <person name="Chuda L."/>
            <person name="Citroen M."/>
            <person name="Collymore A."/>
            <person name="Cooke P."/>
            <person name="Costello M."/>
            <person name="D'Aco K."/>
            <person name="Daza R."/>
            <person name="De Haan G."/>
            <person name="DeGray S."/>
            <person name="DeMaso C."/>
            <person name="Dhargay N."/>
            <person name="Dooley K."/>
            <person name="Dooley E."/>
            <person name="Doricent M."/>
            <person name="Dorje P."/>
            <person name="Dorjee K."/>
            <person name="Dupes A."/>
            <person name="Elong R."/>
            <person name="Falk J."/>
            <person name="Farina A."/>
            <person name="Faro S."/>
            <person name="Ferguson D."/>
            <person name="Fisher S."/>
            <person name="Foley C.D."/>
            <person name="Franke A."/>
            <person name="Friedrich D."/>
            <person name="Gadbois L."/>
            <person name="Gearin G."/>
            <person name="Gearin C.R."/>
            <person name="Giannoukos G."/>
            <person name="Goode T."/>
            <person name="Graham J."/>
            <person name="Grandbois E."/>
            <person name="Grewal S."/>
            <person name="Gyaltsen K."/>
            <person name="Hafez N."/>
            <person name="Hagos B."/>
            <person name="Hall J."/>
            <person name="Henson C."/>
            <person name="Hollinger A."/>
            <person name="Honan T."/>
            <person name="Huard M.D."/>
            <person name="Hughes L."/>
            <person name="Hurhula B."/>
            <person name="Husby M.E."/>
            <person name="Kamat A."/>
            <person name="Kanga B."/>
            <person name="Kashin S."/>
            <person name="Khazanovich D."/>
            <person name="Kisner P."/>
            <person name="Lance K."/>
            <person name="Lara M."/>
            <person name="Lee W."/>
            <person name="Lennon N."/>
            <person name="Letendre F."/>
            <person name="LeVine R."/>
            <person name="Lipovsky A."/>
            <person name="Liu X."/>
            <person name="Liu J."/>
            <person name="Liu S."/>
            <person name="Lokyitsang T."/>
            <person name="Lokyitsang Y."/>
            <person name="Lubonja R."/>
            <person name="Lui A."/>
            <person name="MacDonald P."/>
            <person name="Magnisalis V."/>
            <person name="Maru K."/>
            <person name="Matthews C."/>
            <person name="McCusker W."/>
            <person name="McDonough S."/>
            <person name="Mehta T."/>
            <person name="Meldrim J."/>
            <person name="Meneus L."/>
            <person name="Mihai O."/>
            <person name="Mihalev A."/>
            <person name="Mihova T."/>
            <person name="Mittelman R."/>
            <person name="Mlenga V."/>
            <person name="Montmayeur A."/>
            <person name="Mulrain L."/>
            <person name="Navidi A."/>
            <person name="Naylor J."/>
            <person name="Negash T."/>
            <person name="Nguyen T."/>
            <person name="Nguyen N."/>
            <person name="Nicol R."/>
            <person name="Norbu C."/>
            <person name="Norbu N."/>
            <person name="Novod N."/>
            <person name="O'Neill B."/>
            <person name="Osman S."/>
            <person name="Markiewicz E."/>
            <person name="Oyono O.L."/>
            <person name="Patti C."/>
            <person name="Phunkhang P."/>
            <person name="Pierre F."/>
            <person name="Priest M."/>
            <person name="Raghuraman S."/>
            <person name="Rege F."/>
            <person name="Reyes R."/>
            <person name="Rise C."/>
            <person name="Rogov P."/>
            <person name="Ross K."/>
            <person name="Ryan E."/>
            <person name="Settipalli S."/>
            <person name="Shea T."/>
            <person name="Sherpa N."/>
            <person name="Shi L."/>
            <person name="Shih D."/>
            <person name="Sparrow T."/>
            <person name="Spaulding J."/>
            <person name="Stalker J."/>
            <person name="Stange-Thomann N."/>
            <person name="Stavropoulos S."/>
            <person name="Stone C."/>
            <person name="Strader C."/>
            <person name="Tesfaye S."/>
            <person name="Thomson T."/>
            <person name="Thoulutsang Y."/>
            <person name="Thoulutsang D."/>
            <person name="Topham K."/>
            <person name="Topping I."/>
            <person name="Tsamla T."/>
            <person name="Vassiliev H."/>
            <person name="Vo A."/>
            <person name="Wangchuk T."/>
            <person name="Wangdi T."/>
            <person name="Weiand M."/>
            <person name="Wilkinson J."/>
            <person name="Wilson A."/>
            <person name="Yadav S."/>
            <person name="Young G."/>
            <person name="Yu Q."/>
            <person name="Zembek L."/>
            <person name="Zhong D."/>
            <person name="Zimmer A."/>
            <person name="Zwirko Z."/>
            <person name="Jaffe D.B."/>
            <person name="Alvarez P."/>
            <person name="Brockman W."/>
            <person name="Butler J."/>
            <person name="Chin C."/>
            <person name="Gnerre S."/>
            <person name="MacCallum I."/>
            <person name="Graves J.A."/>
            <person name="Ponting C.P."/>
            <person name="Breen M."/>
            <person name="Samollow P.B."/>
            <person name="Lander E.S."/>
            <person name="Lindblad-Toh K."/>
        </authorList>
    </citation>
    <scope>NUCLEOTIDE SEQUENCE [LARGE SCALE GENOMIC DNA]</scope>
</reference>
<dbReference type="Bgee" id="ENSMODG00000005200">
    <property type="expression patterns" value="Expressed in blood and 2 other cell types or tissues"/>
</dbReference>
<feature type="signal peptide" evidence="2">
    <location>
        <begin position="1"/>
        <end position="19"/>
    </location>
</feature>
<proteinExistence type="inferred from homology"/>
<evidence type="ECO:0000256" key="1">
    <source>
        <dbReference type="ARBA" id="ARBA00005600"/>
    </source>
</evidence>
<dbReference type="Gene3D" id="3.10.130.10">
    <property type="entry name" value="Ribonuclease A-like domain"/>
    <property type="match status" value="1"/>
</dbReference>
<dbReference type="Ensembl" id="ENSMODT00000006538.2">
    <property type="protein sequence ID" value="ENSMODP00000006404.2"/>
    <property type="gene ID" value="ENSMODG00000005200.2"/>
</dbReference>
<organism evidence="4 5">
    <name type="scientific">Monodelphis domestica</name>
    <name type="common">Gray short-tailed opossum</name>
    <dbReference type="NCBI Taxonomy" id="13616"/>
    <lineage>
        <taxon>Eukaryota</taxon>
        <taxon>Metazoa</taxon>
        <taxon>Chordata</taxon>
        <taxon>Craniata</taxon>
        <taxon>Vertebrata</taxon>
        <taxon>Euteleostomi</taxon>
        <taxon>Mammalia</taxon>
        <taxon>Metatheria</taxon>
        <taxon>Didelphimorphia</taxon>
        <taxon>Didelphidae</taxon>
        <taxon>Monodelphis</taxon>
    </lineage>
</organism>
<feature type="chain" id="PRO_5003347308" description="Ribonuclease A-domain domain-containing protein" evidence="2">
    <location>
        <begin position="20"/>
        <end position="153"/>
    </location>
</feature>
<dbReference type="eggNOG" id="ENOG502SRBA">
    <property type="taxonomic scope" value="Eukaryota"/>
</dbReference>
<evidence type="ECO:0000256" key="2">
    <source>
        <dbReference type="SAM" id="SignalP"/>
    </source>
</evidence>
<dbReference type="Pfam" id="PF00074">
    <property type="entry name" value="RnaseA"/>
    <property type="match status" value="1"/>
</dbReference>
<dbReference type="SMART" id="SM00092">
    <property type="entry name" value="RNAse_Pc"/>
    <property type="match status" value="1"/>
</dbReference>
<dbReference type="InterPro" id="IPR023412">
    <property type="entry name" value="RNaseA_domain"/>
</dbReference>
<dbReference type="GO" id="GO:0050830">
    <property type="term" value="P:defense response to Gram-positive bacterium"/>
    <property type="evidence" value="ECO:0000318"/>
    <property type="project" value="GO_Central"/>
</dbReference>
<name>F7A280_MONDO</name>
<dbReference type="PANTHER" id="PTHR11437:SF11">
    <property type="entry name" value="INACTIVE RIBONUCLEASE-LIKE PROTEIN 13-RELATED"/>
    <property type="match status" value="1"/>
</dbReference>
<protein>
    <recommendedName>
        <fullName evidence="3">Ribonuclease A-domain domain-containing protein</fullName>
    </recommendedName>
</protein>
<dbReference type="InterPro" id="IPR001427">
    <property type="entry name" value="RNaseA"/>
</dbReference>